<keyword evidence="3" id="KW-1185">Reference proteome</keyword>
<dbReference type="EMBL" id="BMAV01024275">
    <property type="protein sequence ID" value="GFS31814.1"/>
    <property type="molecule type" value="Genomic_DNA"/>
</dbReference>
<sequence>MEIELPDTSTSCDERCRILREIEGLDIIISRCTELENLPDTDDNQEMKAILRASIDDALKKKDALVRELRSLPTCTTFNCQVNYCTAPPLPIEEHKDSDSNHDSNNFSEAPSNLTNAKNKKRKIKKDSAEDFVFPKACLSFNQ</sequence>
<feature type="compositionally biased region" description="Basic and acidic residues" evidence="1">
    <location>
        <begin position="92"/>
        <end position="102"/>
    </location>
</feature>
<protein>
    <submittedName>
        <fullName evidence="2">Uncharacterized protein</fullName>
    </submittedName>
</protein>
<proteinExistence type="predicted"/>
<feature type="compositionally biased region" description="Polar residues" evidence="1">
    <location>
        <begin position="107"/>
        <end position="117"/>
    </location>
</feature>
<evidence type="ECO:0000313" key="3">
    <source>
        <dbReference type="Proteomes" id="UP000886998"/>
    </source>
</evidence>
<dbReference type="Proteomes" id="UP000886998">
    <property type="component" value="Unassembled WGS sequence"/>
</dbReference>
<name>A0A8X6K8S3_9ARAC</name>
<comment type="caution">
    <text evidence="2">The sequence shown here is derived from an EMBL/GenBank/DDBJ whole genome shotgun (WGS) entry which is preliminary data.</text>
</comment>
<feature type="region of interest" description="Disordered" evidence="1">
    <location>
        <begin position="91"/>
        <end position="126"/>
    </location>
</feature>
<gene>
    <name evidence="2" type="ORF">TNIN_157931</name>
</gene>
<reference evidence="2" key="1">
    <citation type="submission" date="2020-08" db="EMBL/GenBank/DDBJ databases">
        <title>Multicomponent nature underlies the extraordinary mechanical properties of spider dragline silk.</title>
        <authorList>
            <person name="Kono N."/>
            <person name="Nakamura H."/>
            <person name="Mori M."/>
            <person name="Yoshida Y."/>
            <person name="Ohtoshi R."/>
            <person name="Malay A.D."/>
            <person name="Moran D.A.P."/>
            <person name="Tomita M."/>
            <person name="Numata K."/>
            <person name="Arakawa K."/>
        </authorList>
    </citation>
    <scope>NUCLEOTIDE SEQUENCE</scope>
</reference>
<evidence type="ECO:0000256" key="1">
    <source>
        <dbReference type="SAM" id="MobiDB-lite"/>
    </source>
</evidence>
<accession>A0A8X6K8S3</accession>
<organism evidence="2 3">
    <name type="scientific">Trichonephila inaurata madagascariensis</name>
    <dbReference type="NCBI Taxonomy" id="2747483"/>
    <lineage>
        <taxon>Eukaryota</taxon>
        <taxon>Metazoa</taxon>
        <taxon>Ecdysozoa</taxon>
        <taxon>Arthropoda</taxon>
        <taxon>Chelicerata</taxon>
        <taxon>Arachnida</taxon>
        <taxon>Araneae</taxon>
        <taxon>Araneomorphae</taxon>
        <taxon>Entelegynae</taxon>
        <taxon>Araneoidea</taxon>
        <taxon>Nephilidae</taxon>
        <taxon>Trichonephila</taxon>
        <taxon>Trichonephila inaurata</taxon>
    </lineage>
</organism>
<evidence type="ECO:0000313" key="2">
    <source>
        <dbReference type="EMBL" id="GFS31814.1"/>
    </source>
</evidence>
<dbReference type="AlphaFoldDB" id="A0A8X6K8S3"/>